<feature type="domain" description="PTS EIIA type-2" evidence="12">
    <location>
        <begin position="542"/>
        <end position="682"/>
    </location>
</feature>
<organism evidence="15 16">
    <name type="scientific">Enterococcus camelliae</name>
    <dbReference type="NCBI Taxonomy" id="453959"/>
    <lineage>
        <taxon>Bacteria</taxon>
        <taxon>Bacillati</taxon>
        <taxon>Bacillota</taxon>
        <taxon>Bacilli</taxon>
        <taxon>Lactobacillales</taxon>
        <taxon>Enterococcaceae</taxon>
        <taxon>Enterococcus</taxon>
    </lineage>
</organism>
<dbReference type="SUPFAM" id="SSF52794">
    <property type="entry name" value="PTS system IIB component-like"/>
    <property type="match status" value="1"/>
</dbReference>
<evidence type="ECO:0000256" key="9">
    <source>
        <dbReference type="ARBA" id="ARBA00037387"/>
    </source>
</evidence>
<dbReference type="InterPro" id="IPR002178">
    <property type="entry name" value="PTS_EIIA_type-2_dom"/>
</dbReference>
<evidence type="ECO:0000259" key="14">
    <source>
        <dbReference type="PROSITE" id="PS51372"/>
    </source>
</evidence>
<keyword evidence="5" id="KW-0808">Transferase</keyword>
<evidence type="ECO:0000259" key="12">
    <source>
        <dbReference type="PROSITE" id="PS51094"/>
    </source>
</evidence>
<evidence type="ECO:0000256" key="5">
    <source>
        <dbReference type="ARBA" id="ARBA00022679"/>
    </source>
</evidence>
<dbReference type="Pfam" id="PF00359">
    <property type="entry name" value="PTS_EIIA_2"/>
    <property type="match status" value="1"/>
</dbReference>
<keyword evidence="16" id="KW-1185">Reference proteome</keyword>
<reference evidence="16" key="1">
    <citation type="journal article" date="2019" name="Int. J. Syst. Evol. Microbiol.">
        <title>The Global Catalogue of Microorganisms (GCM) 10K type strain sequencing project: providing services to taxonomists for standard genome sequencing and annotation.</title>
        <authorList>
            <consortium name="The Broad Institute Genomics Platform"/>
            <consortium name="The Broad Institute Genome Sequencing Center for Infectious Disease"/>
            <person name="Wu L."/>
            <person name="Ma J."/>
        </authorList>
    </citation>
    <scope>NUCLEOTIDE SEQUENCE [LARGE SCALE GENOMIC DNA]</scope>
    <source>
        <strain evidence="16">TISTR 932</strain>
    </source>
</reference>
<dbReference type="PROSITE" id="PS51099">
    <property type="entry name" value="PTS_EIIB_TYPE_2"/>
    <property type="match status" value="1"/>
</dbReference>
<proteinExistence type="predicted"/>
<dbReference type="InterPro" id="IPR036388">
    <property type="entry name" value="WH-like_DNA-bd_sf"/>
</dbReference>
<gene>
    <name evidence="15" type="ORF">ACFSR0_07905</name>
</gene>
<evidence type="ECO:0000259" key="13">
    <source>
        <dbReference type="PROSITE" id="PS51099"/>
    </source>
</evidence>
<dbReference type="Gene3D" id="3.40.50.2300">
    <property type="match status" value="1"/>
</dbReference>
<dbReference type="SUPFAM" id="SSF63520">
    <property type="entry name" value="PTS-regulatory domain, PRD"/>
    <property type="match status" value="1"/>
</dbReference>
<feature type="domain" description="PRD" evidence="14">
    <location>
        <begin position="184"/>
        <end position="285"/>
    </location>
</feature>
<evidence type="ECO:0000256" key="10">
    <source>
        <dbReference type="ARBA" id="ARBA00041175"/>
    </source>
</evidence>
<keyword evidence="7" id="KW-0418">Kinase</keyword>
<keyword evidence="2" id="KW-0813">Transport</keyword>
<dbReference type="Proteomes" id="UP001597427">
    <property type="component" value="Unassembled WGS sequence"/>
</dbReference>
<feature type="domain" description="PRD" evidence="14">
    <location>
        <begin position="289"/>
        <end position="397"/>
    </location>
</feature>
<dbReference type="InterPro" id="IPR036095">
    <property type="entry name" value="PTS_EIIB-like_sf"/>
</dbReference>
<dbReference type="Gene3D" id="1.10.10.10">
    <property type="entry name" value="Winged helix-like DNA-binding domain superfamily/Winged helix DNA-binding domain"/>
    <property type="match status" value="2"/>
</dbReference>
<sequence>MNLEERTQQIFQELMKNPQLTSSELSKKLAITPGQLSYSLNKLNDSLEEVQLKVIKRTKTGHFLIEKEIFQFYQAESFETTQEDYLFSSEERVQLIQLMLLSKEDFISVNHFLYEFQVSRNTVLRDLSVLRKSLEAMGLDLIYTRRKGYYIDGSEWDKRNLLVETLTAVFHLPIGEQQVAHFANIQLAEQLGMKERLETVENELNIQFTDERMEMLPYLILLIICRIKKGKKVAYDFRINDRELADTREYHLIERTIGDVAEVDENERVYLTLLILTSNSSKAELLNDKVLKDINESLIQVMDNFERIAGVEIENREQLLNDLMIHMRPAYYRIKYHLNLQSKYLPHTINNDLSSFYFLVKKALGPLESYFQKEIPEPEVFYISLFISSHILQNHSFKLNGEEQKKAIIVCRNGTAIAVLLKSTLQKLFPEINFVDVVSQRDFYKYSYEVDYVFSAVPLKTDLPVFEVDSFLSKDEKKQLRKHFLSKTMNLGYSAVNPEEIMALIKKHTTLENEAGLYDELMGLLQSEKAPIFEPKQNHLIDLVNTETLQLFEEETTWPEVLAKLARPLEKAQIISPNYIQTIQAEMPTIPEYIVLRNKIALPHTVAEAGAFDLGISMGIVRNGLIQENEQLIYLVILLASNDKEKHIDLLLEMMHLAGSIYAEKLAEVATIQEGLQLLKEHNDQYWGK</sequence>
<dbReference type="Gene3D" id="3.40.930.10">
    <property type="entry name" value="Mannitol-specific EII, Chain A"/>
    <property type="match status" value="1"/>
</dbReference>
<dbReference type="InterPro" id="IPR011608">
    <property type="entry name" value="PRD"/>
</dbReference>
<evidence type="ECO:0000313" key="15">
    <source>
        <dbReference type="EMBL" id="MFD2729347.1"/>
    </source>
</evidence>
<keyword evidence="6" id="KW-0598">Phosphotransferase system</keyword>
<dbReference type="EMBL" id="JBHUMO010000044">
    <property type="protein sequence ID" value="MFD2729347.1"/>
    <property type="molecule type" value="Genomic_DNA"/>
</dbReference>
<evidence type="ECO:0000256" key="1">
    <source>
        <dbReference type="ARBA" id="ARBA00004496"/>
    </source>
</evidence>
<dbReference type="SUPFAM" id="SSF46785">
    <property type="entry name" value="Winged helix' DNA-binding domain"/>
    <property type="match status" value="1"/>
</dbReference>
<dbReference type="InterPro" id="IPR016152">
    <property type="entry name" value="PTrfase/Anion_transptr"/>
</dbReference>
<dbReference type="InterPro" id="IPR036634">
    <property type="entry name" value="PRD_sf"/>
</dbReference>
<dbReference type="Pfam" id="PF00874">
    <property type="entry name" value="PRD"/>
    <property type="match status" value="2"/>
</dbReference>
<dbReference type="PANTHER" id="PTHR36203">
    <property type="entry name" value="ASCORBATE-SPECIFIC PTS SYSTEM EIIA COMPONENT"/>
    <property type="match status" value="1"/>
</dbReference>
<dbReference type="PROSITE" id="PS51372">
    <property type="entry name" value="PRD_2"/>
    <property type="match status" value="2"/>
</dbReference>
<evidence type="ECO:0000256" key="2">
    <source>
        <dbReference type="ARBA" id="ARBA00022448"/>
    </source>
</evidence>
<keyword evidence="4" id="KW-0597">Phosphoprotein</keyword>
<name>A0ABW5TK93_9ENTE</name>
<dbReference type="RefSeq" id="WP_379981600.1">
    <property type="nucleotide sequence ID" value="NZ_JBHUMO010000044.1"/>
</dbReference>
<dbReference type="InterPro" id="IPR007737">
    <property type="entry name" value="Mga_HTH"/>
</dbReference>
<dbReference type="Gene3D" id="1.10.1790.10">
    <property type="entry name" value="PRD domain"/>
    <property type="match status" value="1"/>
</dbReference>
<evidence type="ECO:0000256" key="11">
    <source>
        <dbReference type="ARBA" id="ARBA00042072"/>
    </source>
</evidence>
<comment type="function">
    <text evidence="9">The phosphoenolpyruvate-dependent sugar phosphotransferase system (sugar PTS), a major carbohydrate active transport system, catalyzes the phosphorylation of incoming sugar substrates concomitantly with their translocation across the cell membrane. The enzyme II UlaABC PTS system is involved in ascorbate transport.</text>
</comment>
<evidence type="ECO:0000256" key="8">
    <source>
        <dbReference type="ARBA" id="ARBA00023159"/>
    </source>
</evidence>
<evidence type="ECO:0000256" key="6">
    <source>
        <dbReference type="ARBA" id="ARBA00022683"/>
    </source>
</evidence>
<dbReference type="SUPFAM" id="SSF55804">
    <property type="entry name" value="Phoshotransferase/anion transport protein"/>
    <property type="match status" value="1"/>
</dbReference>
<evidence type="ECO:0000256" key="7">
    <source>
        <dbReference type="ARBA" id="ARBA00022777"/>
    </source>
</evidence>
<dbReference type="Pfam" id="PF05043">
    <property type="entry name" value="Mga"/>
    <property type="match status" value="1"/>
</dbReference>
<dbReference type="InterPro" id="IPR013011">
    <property type="entry name" value="PTS_EIIB_2"/>
</dbReference>
<dbReference type="InterPro" id="IPR051351">
    <property type="entry name" value="Ascorbate-PTS_EIIA_comp"/>
</dbReference>
<evidence type="ECO:0000256" key="3">
    <source>
        <dbReference type="ARBA" id="ARBA00022490"/>
    </source>
</evidence>
<accession>A0ABW5TK93</accession>
<dbReference type="PANTHER" id="PTHR36203:SF1">
    <property type="entry name" value="ASCORBATE-SPECIFIC PTS SYSTEM EIIA COMPONENT"/>
    <property type="match status" value="1"/>
</dbReference>
<keyword evidence="8" id="KW-0010">Activator</keyword>
<evidence type="ECO:0000313" key="16">
    <source>
        <dbReference type="Proteomes" id="UP001597427"/>
    </source>
</evidence>
<protein>
    <recommendedName>
        <fullName evidence="10">Ascorbate-specific PTS system EIIA component</fullName>
    </recommendedName>
    <alternativeName>
        <fullName evidence="11">Ascorbate-specific phosphotransferase enzyme IIA component</fullName>
    </alternativeName>
</protein>
<feature type="domain" description="PTS EIIB type-2" evidence="13">
    <location>
        <begin position="405"/>
        <end position="492"/>
    </location>
</feature>
<dbReference type="Pfam" id="PF13412">
    <property type="entry name" value="HTH_24"/>
    <property type="match status" value="1"/>
</dbReference>
<keyword evidence="3" id="KW-0963">Cytoplasm</keyword>
<dbReference type="CDD" id="cd05568">
    <property type="entry name" value="PTS_IIB_bgl_like"/>
    <property type="match status" value="1"/>
</dbReference>
<dbReference type="PROSITE" id="PS51094">
    <property type="entry name" value="PTS_EIIA_TYPE_2"/>
    <property type="match status" value="1"/>
</dbReference>
<dbReference type="InterPro" id="IPR036390">
    <property type="entry name" value="WH_DNA-bd_sf"/>
</dbReference>
<comment type="caution">
    <text evidence="15">The sequence shown here is derived from an EMBL/GenBank/DDBJ whole genome shotgun (WGS) entry which is preliminary data.</text>
</comment>
<comment type="subcellular location">
    <subcellularLocation>
        <location evidence="1">Cytoplasm</location>
    </subcellularLocation>
</comment>
<evidence type="ECO:0000256" key="4">
    <source>
        <dbReference type="ARBA" id="ARBA00022553"/>
    </source>
</evidence>